<dbReference type="InterPro" id="IPR050486">
    <property type="entry name" value="Mannose-1P_guanyltransferase"/>
</dbReference>
<dbReference type="KEGG" id="pya:PYCH_02190"/>
<dbReference type="eggNOG" id="arCOG00666">
    <property type="taxonomic scope" value="Archaea"/>
</dbReference>
<feature type="domain" description="EIF2B subunit epsilon/gamma LbH" evidence="7">
    <location>
        <begin position="258"/>
        <end position="336"/>
    </location>
</feature>
<dbReference type="InterPro" id="IPR056764">
    <property type="entry name" value="LbH_EIF2B3/5"/>
</dbReference>
<dbReference type="HOGENOM" id="CLU_029499_0_2_2"/>
<dbReference type="Proteomes" id="UP000008386">
    <property type="component" value="Chromosome"/>
</dbReference>
<dbReference type="InterPro" id="IPR029044">
    <property type="entry name" value="Nucleotide-diphossugar_trans"/>
</dbReference>
<dbReference type="Pfam" id="PF00483">
    <property type="entry name" value="NTP_transferase"/>
    <property type="match status" value="1"/>
</dbReference>
<keyword evidence="5" id="KW-0648">Protein biosynthesis</keyword>
<comment type="subcellular location">
    <subcellularLocation>
        <location evidence="1">Cytoplasm</location>
        <location evidence="1">Cytosol</location>
    </subcellularLocation>
</comment>
<evidence type="ECO:0000256" key="5">
    <source>
        <dbReference type="ARBA" id="ARBA00022917"/>
    </source>
</evidence>
<dbReference type="EMBL" id="CP002779">
    <property type="protein sequence ID" value="AEH23918.1"/>
    <property type="molecule type" value="Genomic_DNA"/>
</dbReference>
<accession>F8AG82</accession>
<evidence type="ECO:0000256" key="3">
    <source>
        <dbReference type="ARBA" id="ARBA00022490"/>
    </source>
</evidence>
<keyword evidence="3" id="KW-0963">Cytoplasm</keyword>
<protein>
    <recommendedName>
        <fullName evidence="2">Bifunctional protein GlmU</fullName>
    </recommendedName>
</protein>
<reference evidence="8 9" key="1">
    <citation type="journal article" date="2011" name="J. Bacteriol.">
        <title>Complete genome sequence of the obligate piezophilic hyperthermophilic archaeon Pyrococcus yayanosii CH1.</title>
        <authorList>
            <person name="Jun X."/>
            <person name="Lupeng L."/>
            <person name="Minjuan X."/>
            <person name="Oger P."/>
            <person name="Fengping W."/>
            <person name="Jebbar M."/>
            <person name="Xiang X."/>
        </authorList>
    </citation>
    <scope>NUCLEOTIDE SEQUENCE [LARGE SCALE GENOMIC DNA]</scope>
    <source>
        <strain evidence="9">CH1 / JCM 16557</strain>
    </source>
</reference>
<evidence type="ECO:0000259" key="6">
    <source>
        <dbReference type="Pfam" id="PF00483"/>
    </source>
</evidence>
<sequence length="361" mass="40078">MQAVLLAGGKGTRLLPLTVYRPKPMIPFFNRPLMEYILEALVNIGVDEVFVLVGYLKEKIMEHFGDGEEFGVEIHYSNGDNLKLGTAGAIKKIEGKIEDSFLVASTDILTNINFKDLYEFHKKKDGVATMALTRVEDPSHYGVAILDTDLRIRSFKEKPRPEEALSNLVNTGIYVLEPEVFDLIPEGKNFDFSLHLFPKILEEGLPLYGYPFDEYWNDVGRPSTYLQATEDAFAGKLKLPQISVGPLKGNVERGGSLYTGRKCVLRKTRIIGFAVLGDNVKIGKNVKIERSVIFSNVVIEEGAEIREAIIGENVYIGKGVVVEPGSVIGDNAIIEDFSRIGANVKIWADSRIGRESVILPD</sequence>
<dbReference type="Gene3D" id="3.90.550.10">
    <property type="entry name" value="Spore Coat Polysaccharide Biosynthesis Protein SpsA, Chain A"/>
    <property type="match status" value="1"/>
</dbReference>
<dbReference type="GeneID" id="10836797"/>
<dbReference type="CDD" id="cd04181">
    <property type="entry name" value="NTP_transferase"/>
    <property type="match status" value="1"/>
</dbReference>
<dbReference type="AlphaFoldDB" id="F8AG82"/>
<dbReference type="OrthoDB" id="15372at2157"/>
<dbReference type="SUPFAM" id="SSF53448">
    <property type="entry name" value="Nucleotide-diphospho-sugar transferases"/>
    <property type="match status" value="1"/>
</dbReference>
<keyword evidence="9" id="KW-1185">Reference proteome</keyword>
<gene>
    <name evidence="8" type="ordered locus">PYCH_02190</name>
</gene>
<evidence type="ECO:0000313" key="8">
    <source>
        <dbReference type="EMBL" id="AEH23918.1"/>
    </source>
</evidence>
<dbReference type="Gene3D" id="2.160.10.10">
    <property type="entry name" value="Hexapeptide repeat proteins"/>
    <property type="match status" value="1"/>
</dbReference>
<dbReference type="CDD" id="cd03356">
    <property type="entry name" value="LbH_G1P_AT_C_like"/>
    <property type="match status" value="1"/>
</dbReference>
<evidence type="ECO:0000256" key="2">
    <source>
        <dbReference type="ARBA" id="ARBA00013414"/>
    </source>
</evidence>
<dbReference type="PANTHER" id="PTHR22572">
    <property type="entry name" value="SUGAR-1-PHOSPHATE GUANYL TRANSFERASE"/>
    <property type="match status" value="1"/>
</dbReference>
<dbReference type="RefSeq" id="WP_013904976.1">
    <property type="nucleotide sequence ID" value="NC_015680.1"/>
</dbReference>
<evidence type="ECO:0000256" key="4">
    <source>
        <dbReference type="ARBA" id="ARBA00022540"/>
    </source>
</evidence>
<organism evidence="8 9">
    <name type="scientific">Pyrococcus yayanosii (strain CH1 / JCM 16557)</name>
    <dbReference type="NCBI Taxonomy" id="529709"/>
    <lineage>
        <taxon>Archaea</taxon>
        <taxon>Methanobacteriati</taxon>
        <taxon>Methanobacteriota</taxon>
        <taxon>Thermococci</taxon>
        <taxon>Thermococcales</taxon>
        <taxon>Thermococcaceae</taxon>
        <taxon>Pyrococcus</taxon>
    </lineage>
</organism>
<feature type="domain" description="Nucleotidyl transferase" evidence="6">
    <location>
        <begin position="3"/>
        <end position="231"/>
    </location>
</feature>
<dbReference type="SUPFAM" id="SSF51161">
    <property type="entry name" value="Trimeric LpxA-like enzymes"/>
    <property type="match status" value="1"/>
</dbReference>
<name>F8AG82_PYRYC</name>
<evidence type="ECO:0000256" key="1">
    <source>
        <dbReference type="ARBA" id="ARBA00004514"/>
    </source>
</evidence>
<dbReference type="Pfam" id="PF25084">
    <property type="entry name" value="LbH_EIF2B"/>
    <property type="match status" value="1"/>
</dbReference>
<proteinExistence type="predicted"/>
<dbReference type="InterPro" id="IPR011004">
    <property type="entry name" value="Trimer_LpxA-like_sf"/>
</dbReference>
<evidence type="ECO:0000313" key="9">
    <source>
        <dbReference type="Proteomes" id="UP000008386"/>
    </source>
</evidence>
<evidence type="ECO:0000259" key="7">
    <source>
        <dbReference type="Pfam" id="PF25084"/>
    </source>
</evidence>
<keyword evidence="4" id="KW-0396">Initiation factor</keyword>
<dbReference type="STRING" id="529709.PYCH_02190"/>
<dbReference type="InterPro" id="IPR005835">
    <property type="entry name" value="NTP_transferase_dom"/>
</dbReference>